<accession>A0A9D4LHB9</accession>
<keyword evidence="2" id="KW-1185">Reference proteome</keyword>
<gene>
    <name evidence="1" type="ORF">DPMN_099974</name>
</gene>
<evidence type="ECO:0008006" key="3">
    <source>
        <dbReference type="Google" id="ProtNLM"/>
    </source>
</evidence>
<evidence type="ECO:0000313" key="2">
    <source>
        <dbReference type="Proteomes" id="UP000828390"/>
    </source>
</evidence>
<reference evidence="1" key="2">
    <citation type="submission" date="2020-11" db="EMBL/GenBank/DDBJ databases">
        <authorList>
            <person name="McCartney M.A."/>
            <person name="Auch B."/>
            <person name="Kono T."/>
            <person name="Mallez S."/>
            <person name="Becker A."/>
            <person name="Gohl D.M."/>
            <person name="Silverstein K.A.T."/>
            <person name="Koren S."/>
            <person name="Bechman K.B."/>
            <person name="Herman A."/>
            <person name="Abrahante J.E."/>
            <person name="Garbe J."/>
        </authorList>
    </citation>
    <scope>NUCLEOTIDE SEQUENCE</scope>
    <source>
        <strain evidence="1">Duluth1</strain>
        <tissue evidence="1">Whole animal</tissue>
    </source>
</reference>
<dbReference type="PANTHER" id="PTHR46880">
    <property type="entry name" value="RAS-ASSOCIATING DOMAIN-CONTAINING PROTEIN"/>
    <property type="match status" value="1"/>
</dbReference>
<comment type="caution">
    <text evidence="1">The sequence shown here is derived from an EMBL/GenBank/DDBJ whole genome shotgun (WGS) entry which is preliminary data.</text>
</comment>
<dbReference type="PANTHER" id="PTHR46880:SF5">
    <property type="entry name" value="DUF4371 DOMAIN-CONTAINING PROTEIN"/>
    <property type="match status" value="1"/>
</dbReference>
<proteinExistence type="predicted"/>
<organism evidence="1 2">
    <name type="scientific">Dreissena polymorpha</name>
    <name type="common">Zebra mussel</name>
    <name type="synonym">Mytilus polymorpha</name>
    <dbReference type="NCBI Taxonomy" id="45954"/>
    <lineage>
        <taxon>Eukaryota</taxon>
        <taxon>Metazoa</taxon>
        <taxon>Spiralia</taxon>
        <taxon>Lophotrochozoa</taxon>
        <taxon>Mollusca</taxon>
        <taxon>Bivalvia</taxon>
        <taxon>Autobranchia</taxon>
        <taxon>Heteroconchia</taxon>
        <taxon>Euheterodonta</taxon>
        <taxon>Imparidentia</taxon>
        <taxon>Neoheterodontei</taxon>
        <taxon>Myida</taxon>
        <taxon>Dreissenoidea</taxon>
        <taxon>Dreissenidae</taxon>
        <taxon>Dreissena</taxon>
    </lineage>
</organism>
<sequence>MLIPQSTAVVERSFSTMNDICSDLRTSLSTKHLDDLMRISSYQHDFSEIEWELLVDKFKNAKQREMAL</sequence>
<protein>
    <recommendedName>
        <fullName evidence="3">HAT C-terminal dimerisation domain-containing protein</fullName>
    </recommendedName>
</protein>
<name>A0A9D4LHB9_DREPO</name>
<dbReference type="AlphaFoldDB" id="A0A9D4LHB9"/>
<dbReference type="Proteomes" id="UP000828390">
    <property type="component" value="Unassembled WGS sequence"/>
</dbReference>
<reference evidence="1" key="1">
    <citation type="journal article" date="2019" name="bioRxiv">
        <title>The Genome of the Zebra Mussel, Dreissena polymorpha: A Resource for Invasive Species Research.</title>
        <authorList>
            <person name="McCartney M.A."/>
            <person name="Auch B."/>
            <person name="Kono T."/>
            <person name="Mallez S."/>
            <person name="Zhang Y."/>
            <person name="Obille A."/>
            <person name="Becker A."/>
            <person name="Abrahante J.E."/>
            <person name="Garbe J."/>
            <person name="Badalamenti J.P."/>
            <person name="Herman A."/>
            <person name="Mangelson H."/>
            <person name="Liachko I."/>
            <person name="Sullivan S."/>
            <person name="Sone E.D."/>
            <person name="Koren S."/>
            <person name="Silverstein K.A.T."/>
            <person name="Beckman K.B."/>
            <person name="Gohl D.M."/>
        </authorList>
    </citation>
    <scope>NUCLEOTIDE SEQUENCE</scope>
    <source>
        <strain evidence="1">Duluth1</strain>
        <tissue evidence="1">Whole animal</tissue>
    </source>
</reference>
<dbReference type="EMBL" id="JAIWYP010000003">
    <property type="protein sequence ID" value="KAH3857367.1"/>
    <property type="molecule type" value="Genomic_DNA"/>
</dbReference>
<evidence type="ECO:0000313" key="1">
    <source>
        <dbReference type="EMBL" id="KAH3857367.1"/>
    </source>
</evidence>